<accession>A0A381W384</accession>
<protein>
    <submittedName>
        <fullName evidence="2">Uncharacterized protein</fullName>
    </submittedName>
</protein>
<evidence type="ECO:0000313" key="2">
    <source>
        <dbReference type="EMBL" id="SVA46831.1"/>
    </source>
</evidence>
<keyword evidence="1" id="KW-0812">Transmembrane</keyword>
<feature type="transmembrane region" description="Helical" evidence="1">
    <location>
        <begin position="6"/>
        <end position="23"/>
    </location>
</feature>
<proteinExistence type="predicted"/>
<feature type="non-terminal residue" evidence="2">
    <location>
        <position position="44"/>
    </location>
</feature>
<dbReference type="EMBL" id="UINC01010535">
    <property type="protein sequence ID" value="SVA46831.1"/>
    <property type="molecule type" value="Genomic_DNA"/>
</dbReference>
<evidence type="ECO:0000256" key="1">
    <source>
        <dbReference type="SAM" id="Phobius"/>
    </source>
</evidence>
<reference evidence="2" key="1">
    <citation type="submission" date="2018-05" db="EMBL/GenBank/DDBJ databases">
        <authorList>
            <person name="Lanie J.A."/>
            <person name="Ng W.-L."/>
            <person name="Kazmierczak K.M."/>
            <person name="Andrzejewski T.M."/>
            <person name="Davidsen T.M."/>
            <person name="Wayne K.J."/>
            <person name="Tettelin H."/>
            <person name="Glass J.I."/>
            <person name="Rusch D."/>
            <person name="Podicherti R."/>
            <person name="Tsui H.-C.T."/>
            <person name="Winkler M.E."/>
        </authorList>
    </citation>
    <scope>NUCLEOTIDE SEQUENCE</scope>
</reference>
<keyword evidence="1" id="KW-0472">Membrane</keyword>
<gene>
    <name evidence="2" type="ORF">METZ01_LOCUS99685</name>
</gene>
<name>A0A381W384_9ZZZZ</name>
<sequence length="44" mass="5017">MFNIEFFHPSAYYIIGGLLIPLLKGRIKQGFMLLLTLLAFFAVV</sequence>
<keyword evidence="1" id="KW-1133">Transmembrane helix</keyword>
<dbReference type="AlphaFoldDB" id="A0A381W384"/>
<organism evidence="2">
    <name type="scientific">marine metagenome</name>
    <dbReference type="NCBI Taxonomy" id="408172"/>
    <lineage>
        <taxon>unclassified sequences</taxon>
        <taxon>metagenomes</taxon>
        <taxon>ecological metagenomes</taxon>
    </lineage>
</organism>